<organism evidence="2 3">
    <name type="scientific">Neokomagataea tanensis NBRC 106556</name>
    <dbReference type="NCBI Taxonomy" id="1223519"/>
    <lineage>
        <taxon>Bacteria</taxon>
        <taxon>Pseudomonadati</taxon>
        <taxon>Pseudomonadota</taxon>
        <taxon>Alphaproteobacteria</taxon>
        <taxon>Acetobacterales</taxon>
        <taxon>Acetobacteraceae</taxon>
        <taxon>Neokomagataea</taxon>
    </lineage>
</organism>
<keyword evidence="3" id="KW-1185">Reference proteome</keyword>
<proteinExistence type="predicted"/>
<accession>A0ABQ0QJ67</accession>
<feature type="transmembrane region" description="Helical" evidence="1">
    <location>
        <begin position="20"/>
        <end position="41"/>
    </location>
</feature>
<name>A0ABQ0QJ67_9PROT</name>
<gene>
    <name evidence="2" type="ORF">AA106556_1213</name>
</gene>
<keyword evidence="1" id="KW-0472">Membrane</keyword>
<evidence type="ECO:0000313" key="3">
    <source>
        <dbReference type="Proteomes" id="UP001062443"/>
    </source>
</evidence>
<dbReference type="Proteomes" id="UP001062443">
    <property type="component" value="Unassembled WGS sequence"/>
</dbReference>
<sequence length="48" mass="5513">MGLPFDLNFDKPEDANVITLKWLIILHIALIAFIIFIHVLLTNMLSSF</sequence>
<comment type="caution">
    <text evidence="2">The sequence shown here is derived from an EMBL/GenBank/DDBJ whole genome shotgun (WGS) entry which is preliminary data.</text>
</comment>
<keyword evidence="1" id="KW-1133">Transmembrane helix</keyword>
<dbReference type="EMBL" id="BAQB01000017">
    <property type="protein sequence ID" value="GBR46741.1"/>
    <property type="molecule type" value="Genomic_DNA"/>
</dbReference>
<evidence type="ECO:0000256" key="1">
    <source>
        <dbReference type="SAM" id="Phobius"/>
    </source>
</evidence>
<reference evidence="2" key="1">
    <citation type="submission" date="2013-04" db="EMBL/GenBank/DDBJ databases">
        <title>The genome sequencing project of 58 acetic acid bacteria.</title>
        <authorList>
            <person name="Okamoto-Kainuma A."/>
            <person name="Ishikawa M."/>
            <person name="Umino S."/>
            <person name="Koizumi Y."/>
            <person name="Shiwa Y."/>
            <person name="Yoshikawa H."/>
            <person name="Matsutani M."/>
            <person name="Matsushita K."/>
        </authorList>
    </citation>
    <scope>NUCLEOTIDE SEQUENCE</scope>
    <source>
        <strain evidence="2">NBRC 106556</strain>
    </source>
</reference>
<dbReference type="RefSeq" id="WP_169802059.1">
    <property type="nucleotide sequence ID" value="NZ_BAQB01000017.1"/>
</dbReference>
<protein>
    <submittedName>
        <fullName evidence="2">Uncharacterized protein</fullName>
    </submittedName>
</protein>
<evidence type="ECO:0000313" key="2">
    <source>
        <dbReference type="EMBL" id="GBR46741.1"/>
    </source>
</evidence>
<keyword evidence="1" id="KW-0812">Transmembrane</keyword>